<comment type="subcellular location">
    <subcellularLocation>
        <location evidence="1">Nucleus</location>
    </subcellularLocation>
</comment>
<dbReference type="InterPro" id="IPR013087">
    <property type="entry name" value="Znf_C2H2_type"/>
</dbReference>
<dbReference type="InterPro" id="IPR007219">
    <property type="entry name" value="XnlR_reg_dom"/>
</dbReference>
<feature type="domain" description="C2H2-type" evidence="9">
    <location>
        <begin position="18"/>
        <end position="45"/>
    </location>
</feature>
<proteinExistence type="predicted"/>
<accession>A0A067N2B2</accession>
<evidence type="ECO:0000256" key="8">
    <source>
        <dbReference type="SAM" id="MobiDB-lite"/>
    </source>
</evidence>
<evidence type="ECO:0000313" key="11">
    <source>
        <dbReference type="Proteomes" id="UP000027195"/>
    </source>
</evidence>
<feature type="region of interest" description="Disordered" evidence="8">
    <location>
        <begin position="1"/>
        <end position="22"/>
    </location>
</feature>
<dbReference type="FunFam" id="3.30.160.60:FF:000446">
    <property type="entry name" value="Zinc finger protein"/>
    <property type="match status" value="1"/>
</dbReference>
<protein>
    <recommendedName>
        <fullName evidence="9">C2H2-type domain-containing protein</fullName>
    </recommendedName>
</protein>
<feature type="compositionally biased region" description="Basic and acidic residues" evidence="8">
    <location>
        <begin position="101"/>
        <end position="117"/>
    </location>
</feature>
<dbReference type="Gene3D" id="3.30.160.60">
    <property type="entry name" value="Classic Zinc Finger"/>
    <property type="match status" value="1"/>
</dbReference>
<dbReference type="GO" id="GO:0005634">
    <property type="term" value="C:nucleus"/>
    <property type="evidence" value="ECO:0007669"/>
    <property type="project" value="UniProtKB-SubCell"/>
</dbReference>
<evidence type="ECO:0000256" key="3">
    <source>
        <dbReference type="ARBA" id="ARBA00022737"/>
    </source>
</evidence>
<dbReference type="FunCoup" id="A0A067N2B2">
    <property type="interactions" value="2"/>
</dbReference>
<feature type="compositionally biased region" description="Polar residues" evidence="8">
    <location>
        <begin position="118"/>
        <end position="128"/>
    </location>
</feature>
<name>A0A067N2B2_BOTB1</name>
<dbReference type="PANTHER" id="PTHR40626:SF11">
    <property type="entry name" value="ZINC FINGER PROTEIN YPR022C"/>
    <property type="match status" value="1"/>
</dbReference>
<dbReference type="Pfam" id="PF00096">
    <property type="entry name" value="zf-C2H2"/>
    <property type="match status" value="2"/>
</dbReference>
<dbReference type="GO" id="GO:0006351">
    <property type="term" value="P:DNA-templated transcription"/>
    <property type="evidence" value="ECO:0007669"/>
    <property type="project" value="InterPro"/>
</dbReference>
<dbReference type="EMBL" id="KL198022">
    <property type="protein sequence ID" value="KDQ17881.1"/>
    <property type="molecule type" value="Genomic_DNA"/>
</dbReference>
<dbReference type="PROSITE" id="PS50157">
    <property type="entry name" value="ZINC_FINGER_C2H2_2"/>
    <property type="match status" value="2"/>
</dbReference>
<evidence type="ECO:0000313" key="10">
    <source>
        <dbReference type="EMBL" id="KDQ17881.1"/>
    </source>
</evidence>
<dbReference type="CDD" id="cd12148">
    <property type="entry name" value="fungal_TF_MHR"/>
    <property type="match status" value="1"/>
</dbReference>
<keyword evidence="5" id="KW-0862">Zinc</keyword>
<sequence length="781" mass="86081">MSLLADPAGLAPSSKPTHKCSTCGQEYSRLEFLRRHERKHTETRPFNCPECPKTFARSDVLLRHRRRCHPEEAAAADEARAAQTIYNRTATAKPTPAAKAKARESKRPYTRYKKTDNDPSSSSHLPHTTDQDAYEDGGTSTLPPNISYMRGSPSDTPMLTPFMHASMPLSTSPPSSESPYYNNQSPDLSAPGSSSRTASSAQSSPDNISTLPLLSRTPIDPVLLPAGGVIWGSEPRLIDPLKPDPPRSAAPGFGSWYTFPPIPDNENQAQKEKETSVYGNVDFGLAQASVDGGVSFYPEQNMMSSEFRLMRALAGDPTNETSRFYMPPGAFGGCYQVPHWLLPPLHRLSYFAERTFDNYLAHLGVIHEPTFRLAEAHGTLAFAMCTSAAPNPRKCIFGNGSANGIGLEFAVDDPWHSVQSVVRTEKTNMWVKKFARGTTPVNPVDALAVVQSMLLYHTPSLLSIDHGERVVSELFLGTVIKIGRHSGLFSPKADHAAPYGPPPPYVEGKELEKHWKKWISLESFRRTVWLLYALDTLASLEAGVAPLISPRDVRYVPLPAPMPIWTARTAEQWHEAMTAYQGGLLNLNDAVTQLCHSDTLSGAGQEPMCLLSILEVGPFARLVVILTLLRGIIQFGEGKSKGGFVTQQWIIGPGGYNGPKEKFEEYVLASYSEGFNRWRKGWDFDRLCYATPANKSFETSTKCSDTVFVNDATPYYWLSVMLHDMLQPKGEEAQTQTADVELSEDGEGINRLHGTDFSSLLNVARQFARSGEGVIQRGLNL</sequence>
<dbReference type="OrthoDB" id="1405595at2759"/>
<dbReference type="AlphaFoldDB" id="A0A067N2B2"/>
<dbReference type="PANTHER" id="PTHR40626">
    <property type="entry name" value="MIP31509P"/>
    <property type="match status" value="1"/>
</dbReference>
<feature type="compositionally biased region" description="Low complexity" evidence="8">
    <location>
        <begin position="166"/>
        <end position="204"/>
    </location>
</feature>
<dbReference type="HOGENOM" id="CLU_013936_0_0_1"/>
<feature type="domain" description="C2H2-type" evidence="9">
    <location>
        <begin position="46"/>
        <end position="74"/>
    </location>
</feature>
<evidence type="ECO:0000256" key="4">
    <source>
        <dbReference type="ARBA" id="ARBA00022771"/>
    </source>
</evidence>
<evidence type="ECO:0000256" key="2">
    <source>
        <dbReference type="ARBA" id="ARBA00022723"/>
    </source>
</evidence>
<gene>
    <name evidence="10" type="ORF">BOTBODRAFT_542806</name>
</gene>
<evidence type="ECO:0000256" key="6">
    <source>
        <dbReference type="ARBA" id="ARBA00023242"/>
    </source>
</evidence>
<keyword evidence="6" id="KW-0539">Nucleus</keyword>
<dbReference type="InterPro" id="IPR036236">
    <property type="entry name" value="Znf_C2H2_sf"/>
</dbReference>
<dbReference type="PROSITE" id="PS00028">
    <property type="entry name" value="ZINC_FINGER_C2H2_1"/>
    <property type="match status" value="2"/>
</dbReference>
<dbReference type="STRING" id="930990.A0A067N2B2"/>
<feature type="compositionally biased region" description="Low complexity" evidence="8">
    <location>
        <begin position="89"/>
        <end position="99"/>
    </location>
</feature>
<evidence type="ECO:0000256" key="5">
    <source>
        <dbReference type="ARBA" id="ARBA00022833"/>
    </source>
</evidence>
<keyword evidence="3" id="KW-0677">Repeat</keyword>
<dbReference type="InParanoid" id="A0A067N2B2"/>
<dbReference type="GO" id="GO:0000978">
    <property type="term" value="F:RNA polymerase II cis-regulatory region sequence-specific DNA binding"/>
    <property type="evidence" value="ECO:0007669"/>
    <property type="project" value="InterPro"/>
</dbReference>
<dbReference type="SMART" id="SM00355">
    <property type="entry name" value="ZnF_C2H2"/>
    <property type="match status" value="2"/>
</dbReference>
<evidence type="ECO:0000256" key="7">
    <source>
        <dbReference type="PROSITE-ProRule" id="PRU00042"/>
    </source>
</evidence>
<keyword evidence="11" id="KW-1185">Reference proteome</keyword>
<evidence type="ECO:0000256" key="1">
    <source>
        <dbReference type="ARBA" id="ARBA00004123"/>
    </source>
</evidence>
<keyword evidence="4 7" id="KW-0863">Zinc-finger</keyword>
<dbReference type="GO" id="GO:0000981">
    <property type="term" value="F:DNA-binding transcription factor activity, RNA polymerase II-specific"/>
    <property type="evidence" value="ECO:0007669"/>
    <property type="project" value="InterPro"/>
</dbReference>
<dbReference type="SUPFAM" id="SSF57667">
    <property type="entry name" value="beta-beta-alpha zinc fingers"/>
    <property type="match status" value="1"/>
</dbReference>
<dbReference type="InterPro" id="IPR051059">
    <property type="entry name" value="VerF-like"/>
</dbReference>
<dbReference type="Proteomes" id="UP000027195">
    <property type="component" value="Unassembled WGS sequence"/>
</dbReference>
<feature type="region of interest" description="Disordered" evidence="8">
    <location>
        <begin position="86"/>
        <end position="212"/>
    </location>
</feature>
<organism evidence="10 11">
    <name type="scientific">Botryobasidium botryosum (strain FD-172 SS1)</name>
    <dbReference type="NCBI Taxonomy" id="930990"/>
    <lineage>
        <taxon>Eukaryota</taxon>
        <taxon>Fungi</taxon>
        <taxon>Dikarya</taxon>
        <taxon>Basidiomycota</taxon>
        <taxon>Agaricomycotina</taxon>
        <taxon>Agaricomycetes</taxon>
        <taxon>Cantharellales</taxon>
        <taxon>Botryobasidiaceae</taxon>
        <taxon>Botryobasidium</taxon>
    </lineage>
</organism>
<keyword evidence="2" id="KW-0479">Metal-binding</keyword>
<reference evidence="11" key="1">
    <citation type="journal article" date="2014" name="Proc. Natl. Acad. Sci. U.S.A.">
        <title>Extensive sampling of basidiomycete genomes demonstrates inadequacy of the white-rot/brown-rot paradigm for wood decay fungi.</title>
        <authorList>
            <person name="Riley R."/>
            <person name="Salamov A.A."/>
            <person name="Brown D.W."/>
            <person name="Nagy L.G."/>
            <person name="Floudas D."/>
            <person name="Held B.W."/>
            <person name="Levasseur A."/>
            <person name="Lombard V."/>
            <person name="Morin E."/>
            <person name="Otillar R."/>
            <person name="Lindquist E.A."/>
            <person name="Sun H."/>
            <person name="LaButti K.M."/>
            <person name="Schmutz J."/>
            <person name="Jabbour D."/>
            <person name="Luo H."/>
            <person name="Baker S.E."/>
            <person name="Pisabarro A.G."/>
            <person name="Walton J.D."/>
            <person name="Blanchette R.A."/>
            <person name="Henrissat B."/>
            <person name="Martin F."/>
            <person name="Cullen D."/>
            <person name="Hibbett D.S."/>
            <person name="Grigoriev I.V."/>
        </authorList>
    </citation>
    <scope>NUCLEOTIDE SEQUENCE [LARGE SCALE GENOMIC DNA]</scope>
    <source>
        <strain evidence="11">FD-172 SS1</strain>
    </source>
</reference>
<dbReference type="GO" id="GO:0000785">
    <property type="term" value="C:chromatin"/>
    <property type="evidence" value="ECO:0007669"/>
    <property type="project" value="TreeGrafter"/>
</dbReference>
<dbReference type="GO" id="GO:0008270">
    <property type="term" value="F:zinc ion binding"/>
    <property type="evidence" value="ECO:0007669"/>
    <property type="project" value="UniProtKB-KW"/>
</dbReference>
<dbReference type="Pfam" id="PF04082">
    <property type="entry name" value="Fungal_trans"/>
    <property type="match status" value="1"/>
</dbReference>
<evidence type="ECO:0000259" key="9">
    <source>
        <dbReference type="PROSITE" id="PS50157"/>
    </source>
</evidence>